<feature type="coiled-coil region" evidence="1">
    <location>
        <begin position="4"/>
        <end position="31"/>
    </location>
</feature>
<feature type="region of interest" description="Disordered" evidence="2">
    <location>
        <begin position="95"/>
        <end position="115"/>
    </location>
</feature>
<reference evidence="3" key="1">
    <citation type="submission" date="2021-06" db="EMBL/GenBank/DDBJ databases">
        <authorList>
            <person name="Kallberg Y."/>
            <person name="Tangrot J."/>
            <person name="Rosling A."/>
        </authorList>
    </citation>
    <scope>NUCLEOTIDE SEQUENCE</scope>
    <source>
        <strain evidence="3">IA702</strain>
    </source>
</reference>
<evidence type="ECO:0000256" key="2">
    <source>
        <dbReference type="SAM" id="MobiDB-lite"/>
    </source>
</evidence>
<evidence type="ECO:0000313" key="3">
    <source>
        <dbReference type="EMBL" id="CAG8631984.1"/>
    </source>
</evidence>
<sequence>MATLEYYKQQLKEAKDELDNANAALKSFQESKDRGGKLDELRDKELQEDLNTKEQAALSRLADEETELKKRVNLCTEVWAKWNEEVLKREKDAQTGNDFGTRWGQSSVYTPLPKI</sequence>
<dbReference type="Proteomes" id="UP000789572">
    <property type="component" value="Unassembled WGS sequence"/>
</dbReference>
<accession>A0A9N9GV46</accession>
<evidence type="ECO:0000256" key="1">
    <source>
        <dbReference type="SAM" id="Coils"/>
    </source>
</evidence>
<dbReference type="EMBL" id="CAJVPJ010002931">
    <property type="protein sequence ID" value="CAG8631984.1"/>
    <property type="molecule type" value="Genomic_DNA"/>
</dbReference>
<proteinExistence type="predicted"/>
<gene>
    <name evidence="3" type="ORF">POCULU_LOCUS8942</name>
</gene>
<dbReference type="OrthoDB" id="10514674at2759"/>
<evidence type="ECO:0000313" key="4">
    <source>
        <dbReference type="Proteomes" id="UP000789572"/>
    </source>
</evidence>
<organism evidence="3 4">
    <name type="scientific">Paraglomus occultum</name>
    <dbReference type="NCBI Taxonomy" id="144539"/>
    <lineage>
        <taxon>Eukaryota</taxon>
        <taxon>Fungi</taxon>
        <taxon>Fungi incertae sedis</taxon>
        <taxon>Mucoromycota</taxon>
        <taxon>Glomeromycotina</taxon>
        <taxon>Glomeromycetes</taxon>
        <taxon>Paraglomerales</taxon>
        <taxon>Paraglomeraceae</taxon>
        <taxon>Paraglomus</taxon>
    </lineage>
</organism>
<feature type="compositionally biased region" description="Polar residues" evidence="2">
    <location>
        <begin position="95"/>
        <end position="109"/>
    </location>
</feature>
<dbReference type="AlphaFoldDB" id="A0A9N9GV46"/>
<name>A0A9N9GV46_9GLOM</name>
<keyword evidence="4" id="KW-1185">Reference proteome</keyword>
<keyword evidence="1" id="KW-0175">Coiled coil</keyword>
<comment type="caution">
    <text evidence="3">The sequence shown here is derived from an EMBL/GenBank/DDBJ whole genome shotgun (WGS) entry which is preliminary data.</text>
</comment>
<protein>
    <submittedName>
        <fullName evidence="3">9823_t:CDS:1</fullName>
    </submittedName>
</protein>